<evidence type="ECO:0000313" key="6">
    <source>
        <dbReference type="RefSeq" id="XP_031554158.1"/>
    </source>
</evidence>
<dbReference type="InParanoid" id="A0A6P8HGT4"/>
<keyword evidence="5" id="KW-1185">Reference proteome</keyword>
<dbReference type="RefSeq" id="XP_031554158.1">
    <property type="nucleotide sequence ID" value="XM_031698298.1"/>
</dbReference>
<keyword evidence="3" id="KW-0813">Transport</keyword>
<dbReference type="GO" id="GO:0045048">
    <property type="term" value="P:protein insertion into ER membrane"/>
    <property type="evidence" value="ECO:0007669"/>
    <property type="project" value="InterPro"/>
</dbReference>
<dbReference type="FunCoup" id="A0A6P8HGT4">
    <property type="interactions" value="2796"/>
</dbReference>
<dbReference type="Gene3D" id="1.25.40.10">
    <property type="entry name" value="Tetratricopeptide repeat domain"/>
    <property type="match status" value="1"/>
</dbReference>
<dbReference type="KEGG" id="aten:116291171"/>
<evidence type="ECO:0000256" key="2">
    <source>
        <dbReference type="ARBA" id="ARBA00005351"/>
    </source>
</evidence>
<proteinExistence type="inferred from homology"/>
<evidence type="ECO:0000313" key="5">
    <source>
        <dbReference type="Proteomes" id="UP000515163"/>
    </source>
</evidence>
<dbReference type="Pfam" id="PF04190">
    <property type="entry name" value="GET4"/>
    <property type="match status" value="1"/>
</dbReference>
<comment type="similarity">
    <text evidence="2">Belongs to the GET4 family.</text>
</comment>
<evidence type="ECO:0000256" key="1">
    <source>
        <dbReference type="ARBA" id="ARBA00004514"/>
    </source>
</evidence>
<dbReference type="PANTHER" id="PTHR12875">
    <property type="entry name" value="GOLGI TO ER TRAFFIC PROTEIN 4 HOMOLOG"/>
    <property type="match status" value="1"/>
</dbReference>
<reference evidence="6" key="1">
    <citation type="submission" date="2025-08" db="UniProtKB">
        <authorList>
            <consortium name="RefSeq"/>
        </authorList>
    </citation>
    <scope>IDENTIFICATION</scope>
    <source>
        <tissue evidence="6">Tentacle</tissue>
    </source>
</reference>
<dbReference type="InterPro" id="IPR011990">
    <property type="entry name" value="TPR-like_helical_dom_sf"/>
</dbReference>
<dbReference type="Proteomes" id="UP000515163">
    <property type="component" value="Unplaced"/>
</dbReference>
<dbReference type="InterPro" id="IPR007317">
    <property type="entry name" value="GET4"/>
</dbReference>
<accession>A0A6P8HGT4</accession>
<evidence type="ECO:0000256" key="4">
    <source>
        <dbReference type="ARBA" id="ARBA00022490"/>
    </source>
</evidence>
<name>A0A6P8HGT4_ACTTE</name>
<dbReference type="PANTHER" id="PTHR12875:SF0">
    <property type="entry name" value="GOLGI TO ER TRAFFIC PROTEIN 4 HOMOLOG"/>
    <property type="match status" value="1"/>
</dbReference>
<keyword evidence="4" id="KW-0963">Cytoplasm</keyword>
<evidence type="ECO:0000256" key="3">
    <source>
        <dbReference type="ARBA" id="ARBA00022448"/>
    </source>
</evidence>
<organism evidence="5 6">
    <name type="scientific">Actinia tenebrosa</name>
    <name type="common">Australian red waratah sea anemone</name>
    <dbReference type="NCBI Taxonomy" id="6105"/>
    <lineage>
        <taxon>Eukaryota</taxon>
        <taxon>Metazoa</taxon>
        <taxon>Cnidaria</taxon>
        <taxon>Anthozoa</taxon>
        <taxon>Hexacorallia</taxon>
        <taxon>Actiniaria</taxon>
        <taxon>Actiniidae</taxon>
        <taxon>Actinia</taxon>
    </lineage>
</organism>
<comment type="subcellular location">
    <subcellularLocation>
        <location evidence="1">Cytoplasm</location>
        <location evidence="1">Cytosol</location>
    </subcellularLocation>
</comment>
<dbReference type="FunFam" id="1.25.40.10:FF:000060">
    <property type="entry name" value="Golgi to ER traffic protein 4 homolog"/>
    <property type="match status" value="1"/>
</dbReference>
<protein>
    <submittedName>
        <fullName evidence="6">Golgi to ER traffic protein 4 homolog</fullName>
    </submittedName>
</protein>
<dbReference type="OrthoDB" id="10252405at2759"/>
<gene>
    <name evidence="6" type="primary">LOC116291171</name>
</gene>
<sequence length="320" mass="36741">MAANANSRGGGIQRVLQKLNKSIEEGSYYEAHQMIRTLYFRYTSQKKYNDAAELLHNGACLFLKHKQVGSGNDLALLMLECFKNSKQQADKTSLQKILSIFKLYDPEDFQDRQEFLQRALNWTKEVDPSQKYGNTDLHHECAKIYWQEKNYGESRYHFLYTHDGLQCAKMLIEFATTRGYPGEQDLFVTQTVLQFLCLPNANTANIVFLKYTEFHPEFSSQEPPFPKPLLNFVWLLLSAIKRQGSLSLFTVLCEKYQPTLERDPTYKIYLDRIAQLFFGLPPPQPTGMQGIMGGLMQTLFSDENGAPDVNISIPDGEDLD</sequence>
<dbReference type="GO" id="GO:0071818">
    <property type="term" value="C:BAT3 complex"/>
    <property type="evidence" value="ECO:0007669"/>
    <property type="project" value="TreeGrafter"/>
</dbReference>
<dbReference type="AlphaFoldDB" id="A0A6P8HGT4"/>
<dbReference type="GeneID" id="116291171"/>